<dbReference type="EMBL" id="QWDC01000004">
    <property type="protein sequence ID" value="RFZ90251.1"/>
    <property type="molecule type" value="Genomic_DNA"/>
</dbReference>
<comment type="caution">
    <text evidence="3">The sequence shown here is derived from an EMBL/GenBank/DDBJ whole genome shotgun (WGS) entry which is preliminary data.</text>
</comment>
<evidence type="ECO:0000313" key="4">
    <source>
        <dbReference type="Proteomes" id="UP000264217"/>
    </source>
</evidence>
<protein>
    <recommendedName>
        <fullName evidence="5">Outer membrane protein beta-barrel domain-containing protein</fullName>
    </recommendedName>
</protein>
<dbReference type="OrthoDB" id="1419682at2"/>
<dbReference type="AlphaFoldDB" id="A0A372NMS1"/>
<keyword evidence="2" id="KW-0812">Transmembrane</keyword>
<keyword evidence="2" id="KW-1133">Transmembrane helix</keyword>
<feature type="transmembrane region" description="Helical" evidence="2">
    <location>
        <begin position="43"/>
        <end position="60"/>
    </location>
</feature>
<evidence type="ECO:0000313" key="3">
    <source>
        <dbReference type="EMBL" id="RFZ90251.1"/>
    </source>
</evidence>
<evidence type="ECO:0008006" key="5">
    <source>
        <dbReference type="Google" id="ProtNLM"/>
    </source>
</evidence>
<accession>A0A372NMS1</accession>
<dbReference type="Proteomes" id="UP000264217">
    <property type="component" value="Unassembled WGS sequence"/>
</dbReference>
<gene>
    <name evidence="3" type="ORF">D0C36_20860</name>
</gene>
<evidence type="ECO:0000256" key="1">
    <source>
        <dbReference type="SAM" id="MobiDB-lite"/>
    </source>
</evidence>
<proteinExistence type="predicted"/>
<organism evidence="3 4">
    <name type="scientific">Mucilaginibacter conchicola</name>
    <dbReference type="NCBI Taxonomy" id="2303333"/>
    <lineage>
        <taxon>Bacteria</taxon>
        <taxon>Pseudomonadati</taxon>
        <taxon>Bacteroidota</taxon>
        <taxon>Sphingobacteriia</taxon>
        <taxon>Sphingobacteriales</taxon>
        <taxon>Sphingobacteriaceae</taxon>
        <taxon>Mucilaginibacter</taxon>
    </lineage>
</organism>
<keyword evidence="4" id="KW-1185">Reference proteome</keyword>
<evidence type="ECO:0000256" key="2">
    <source>
        <dbReference type="SAM" id="Phobius"/>
    </source>
</evidence>
<reference evidence="3 4" key="1">
    <citation type="submission" date="2018-08" db="EMBL/GenBank/DDBJ databases">
        <title>Mucilaginibacter sp. MYSH2.</title>
        <authorList>
            <person name="Seo T."/>
        </authorList>
    </citation>
    <scope>NUCLEOTIDE SEQUENCE [LARGE SCALE GENOMIC DNA]</scope>
    <source>
        <strain evidence="3 4">MYSH2</strain>
    </source>
</reference>
<dbReference type="RefSeq" id="WP_117393665.1">
    <property type="nucleotide sequence ID" value="NZ_QWDC01000004.1"/>
</dbReference>
<name>A0A372NMS1_9SPHI</name>
<sequence>MKKDLFEHIKNELTTYEAGYREGAWEEFVSAKKRRGTASYRRLAAAALLIFVLGVLYKMYHAEKGDPREEVVAVQKFVAPVLQTDRNSSPGHGEQDAANKTRNVGISGHVSGKGHRRAADLGKPAMVFPESIHRPEVVGEINIRHAGLRDSSFETSGYMAQNILSRDDSRKNTSPSAGKRWSFSFGAGSGLDNRGKSNGTAGIDINYALSERVSLGSGIYYLGAGSEIRSSMMPTAADPEKRLTRGVADLRGLNIPLRLNYRLTSNVYAHAGVSVLPVINQNRTLEFTESKSVVNTFVDENGREHTETINIQEVTEAVLTNQELKKDRFVAFYDLSIGLQVFRYKQHPVIIEPFVKVPVTRYADQRFNLLQSGLQVKIGF</sequence>
<feature type="region of interest" description="Disordered" evidence="1">
    <location>
        <begin position="83"/>
        <end position="118"/>
    </location>
</feature>
<keyword evidence="2" id="KW-0472">Membrane</keyword>